<dbReference type="EMBL" id="MU267736">
    <property type="protein sequence ID" value="KAH7909904.1"/>
    <property type="molecule type" value="Genomic_DNA"/>
</dbReference>
<protein>
    <submittedName>
        <fullName evidence="1">Uncharacterized protein</fullName>
    </submittedName>
</protein>
<reference evidence="1" key="1">
    <citation type="journal article" date="2021" name="New Phytol.">
        <title>Evolutionary innovations through gain and loss of genes in the ectomycorrhizal Boletales.</title>
        <authorList>
            <person name="Wu G."/>
            <person name="Miyauchi S."/>
            <person name="Morin E."/>
            <person name="Kuo A."/>
            <person name="Drula E."/>
            <person name="Varga T."/>
            <person name="Kohler A."/>
            <person name="Feng B."/>
            <person name="Cao Y."/>
            <person name="Lipzen A."/>
            <person name="Daum C."/>
            <person name="Hundley H."/>
            <person name="Pangilinan J."/>
            <person name="Johnson J."/>
            <person name="Barry K."/>
            <person name="LaButti K."/>
            <person name="Ng V."/>
            <person name="Ahrendt S."/>
            <person name="Min B."/>
            <person name="Choi I.G."/>
            <person name="Park H."/>
            <person name="Plett J.M."/>
            <person name="Magnuson J."/>
            <person name="Spatafora J.W."/>
            <person name="Nagy L.G."/>
            <person name="Henrissat B."/>
            <person name="Grigoriev I.V."/>
            <person name="Yang Z.L."/>
            <person name="Xu J."/>
            <person name="Martin F.M."/>
        </authorList>
    </citation>
    <scope>NUCLEOTIDE SEQUENCE</scope>
    <source>
        <strain evidence="1">ATCC 28755</strain>
    </source>
</reference>
<comment type="caution">
    <text evidence="1">The sequence shown here is derived from an EMBL/GenBank/DDBJ whole genome shotgun (WGS) entry which is preliminary data.</text>
</comment>
<name>A0ACB8AA17_9AGAM</name>
<keyword evidence="2" id="KW-1185">Reference proteome</keyword>
<organism evidence="1 2">
    <name type="scientific">Hygrophoropsis aurantiaca</name>
    <dbReference type="NCBI Taxonomy" id="72124"/>
    <lineage>
        <taxon>Eukaryota</taxon>
        <taxon>Fungi</taxon>
        <taxon>Dikarya</taxon>
        <taxon>Basidiomycota</taxon>
        <taxon>Agaricomycotina</taxon>
        <taxon>Agaricomycetes</taxon>
        <taxon>Agaricomycetidae</taxon>
        <taxon>Boletales</taxon>
        <taxon>Coniophorineae</taxon>
        <taxon>Hygrophoropsidaceae</taxon>
        <taxon>Hygrophoropsis</taxon>
    </lineage>
</organism>
<dbReference type="Proteomes" id="UP000790377">
    <property type="component" value="Unassembled WGS sequence"/>
</dbReference>
<gene>
    <name evidence="1" type="ORF">BJ138DRAFT_169056</name>
</gene>
<proteinExistence type="predicted"/>
<evidence type="ECO:0000313" key="2">
    <source>
        <dbReference type="Proteomes" id="UP000790377"/>
    </source>
</evidence>
<sequence length="169" mass="19254">MTSIVDYETAHFRLITLTFAGNAVCDVMITVGLVYNLGRHRRKSGFPRTVRQINRLILWTLETGLIKGLTSILIIVFFFTMRQTSIWAGVYMYFTCIYTNSLLALLNNRIPPSHFNQVYELPRNNSPSTSLPKTHSVIIDISRTAENDAADKTDMTLYNLESQESDVKV</sequence>
<evidence type="ECO:0000313" key="1">
    <source>
        <dbReference type="EMBL" id="KAH7909904.1"/>
    </source>
</evidence>
<accession>A0ACB8AA17</accession>